<protein>
    <submittedName>
        <fullName evidence="1">Uncharacterized protein</fullName>
    </submittedName>
</protein>
<name>A0A7R6PD82_9GAMM</name>
<proteinExistence type="predicted"/>
<dbReference type="RefSeq" id="WP_201347546.1">
    <property type="nucleotide sequence ID" value="NZ_AP014546.1"/>
</dbReference>
<dbReference type="EMBL" id="AP014546">
    <property type="protein sequence ID" value="BBB30354.1"/>
    <property type="molecule type" value="Genomic_DNA"/>
</dbReference>
<reference evidence="1 2" key="1">
    <citation type="journal article" date="2008" name="Int. J. Syst. Evol. Microbiol.">
        <title>Neptunomonas japonica sp. nov., an Osedax japonicus symbiont-like bacterium isolated from sediment adjacent to sperm whale carcasses off Kagoshima, Japan.</title>
        <authorList>
            <person name="Miyazaki M."/>
            <person name="Nogi Y."/>
            <person name="Fujiwara Y."/>
            <person name="Kawato M."/>
            <person name="Kubokawa K."/>
            <person name="Horikoshi K."/>
        </authorList>
    </citation>
    <scope>NUCLEOTIDE SEQUENCE [LARGE SCALE GENOMIC DNA]</scope>
    <source>
        <strain evidence="1 2">JAMM 1380</strain>
    </source>
</reference>
<keyword evidence="2" id="KW-1185">Reference proteome</keyword>
<evidence type="ECO:0000313" key="1">
    <source>
        <dbReference type="EMBL" id="BBB30354.1"/>
    </source>
</evidence>
<dbReference type="Proteomes" id="UP000595332">
    <property type="component" value="Chromosome"/>
</dbReference>
<accession>A0A7R6PD82</accession>
<organism evidence="1 2">
    <name type="scientific">Neptunomonas japonica JAMM 1380</name>
    <dbReference type="NCBI Taxonomy" id="1441457"/>
    <lineage>
        <taxon>Bacteria</taxon>
        <taxon>Pseudomonadati</taxon>
        <taxon>Pseudomonadota</taxon>
        <taxon>Gammaproteobacteria</taxon>
        <taxon>Oceanospirillales</taxon>
        <taxon>Oceanospirillaceae</taxon>
        <taxon>Neptunomonas</taxon>
    </lineage>
</organism>
<evidence type="ECO:0000313" key="2">
    <source>
        <dbReference type="Proteomes" id="UP000595332"/>
    </source>
</evidence>
<sequence length="156" mass="17299">MSNYKIGRDIGNLFARVNILEEKSASNHVKNAFTKDGCCSSLCNKPIVSDEELFESLSNASPDEKTFEILKCLVTDAGDITIRDLFTRTSEDVGLAASNAITQAKMIGFLTLSNNKCCHQVDDPFKDDYCKKKTGKWCSLVKKTTKYMCTLASDKC</sequence>
<dbReference type="AlphaFoldDB" id="A0A7R6PD82"/>
<gene>
    <name evidence="1" type="ORF">NEJAP_2408</name>
</gene>
<dbReference type="KEGG" id="njp:NEJAP_2408"/>